<dbReference type="RefSeq" id="WP_067657629.1">
    <property type="nucleotide sequence ID" value="NZ_FQXG01000002.1"/>
</dbReference>
<sequence>MKKTLLALAALTLVGCGGPEAVWTHPSKDNQGFLADREFCTRRIDPAQANFQGRFEECMGQFGWSQQAK</sequence>
<organism evidence="2 3">
    <name type="scientific">Ferrimonas marina</name>
    <dbReference type="NCBI Taxonomy" id="299255"/>
    <lineage>
        <taxon>Bacteria</taxon>
        <taxon>Pseudomonadati</taxon>
        <taxon>Pseudomonadota</taxon>
        <taxon>Gammaproteobacteria</taxon>
        <taxon>Alteromonadales</taxon>
        <taxon>Ferrimonadaceae</taxon>
        <taxon>Ferrimonas</taxon>
    </lineage>
</organism>
<evidence type="ECO:0008006" key="4">
    <source>
        <dbReference type="Google" id="ProtNLM"/>
    </source>
</evidence>
<keyword evidence="3" id="KW-1185">Reference proteome</keyword>
<dbReference type="OrthoDB" id="6402410at2"/>
<feature type="signal peptide" evidence="1">
    <location>
        <begin position="1"/>
        <end position="21"/>
    </location>
</feature>
<dbReference type="PROSITE" id="PS51257">
    <property type="entry name" value="PROKAR_LIPOPROTEIN"/>
    <property type="match status" value="1"/>
</dbReference>
<evidence type="ECO:0000313" key="3">
    <source>
        <dbReference type="Proteomes" id="UP000184268"/>
    </source>
</evidence>
<proteinExistence type="predicted"/>
<dbReference type="Proteomes" id="UP000184268">
    <property type="component" value="Unassembled WGS sequence"/>
</dbReference>
<feature type="chain" id="PRO_5009913410" description="Entry exclusion lipoprotein TrbK" evidence="1">
    <location>
        <begin position="22"/>
        <end position="69"/>
    </location>
</feature>
<keyword evidence="1" id="KW-0732">Signal</keyword>
<evidence type="ECO:0000313" key="2">
    <source>
        <dbReference type="EMBL" id="SHH22673.1"/>
    </source>
</evidence>
<reference evidence="2 3" key="1">
    <citation type="submission" date="2016-11" db="EMBL/GenBank/DDBJ databases">
        <authorList>
            <person name="Jaros S."/>
            <person name="Januszkiewicz K."/>
            <person name="Wedrychowicz H."/>
        </authorList>
    </citation>
    <scope>NUCLEOTIDE SEQUENCE [LARGE SCALE GENOMIC DNA]</scope>
    <source>
        <strain evidence="2 3">DSM 16917</strain>
    </source>
</reference>
<name>A0A1M5RA30_9GAMM</name>
<gene>
    <name evidence="2" type="ORF">SAMN02745129_1528</name>
</gene>
<evidence type="ECO:0000256" key="1">
    <source>
        <dbReference type="SAM" id="SignalP"/>
    </source>
</evidence>
<dbReference type="AlphaFoldDB" id="A0A1M5RA30"/>
<protein>
    <recommendedName>
        <fullName evidence="4">Entry exclusion lipoprotein TrbK</fullName>
    </recommendedName>
</protein>
<accession>A0A1M5RA30</accession>
<dbReference type="STRING" id="299255.SAMN02745129_1528"/>
<dbReference type="EMBL" id="FQXG01000002">
    <property type="protein sequence ID" value="SHH22673.1"/>
    <property type="molecule type" value="Genomic_DNA"/>
</dbReference>